<evidence type="ECO:0000256" key="14">
    <source>
        <dbReference type="SAM" id="SignalP"/>
    </source>
</evidence>
<keyword evidence="8" id="KW-0949">S-adenosyl-L-methionine</keyword>
<feature type="compositionally biased region" description="Basic residues" evidence="13">
    <location>
        <begin position="902"/>
        <end position="913"/>
    </location>
</feature>
<dbReference type="SMART" id="SM00317">
    <property type="entry name" value="SET"/>
    <property type="match status" value="1"/>
</dbReference>
<feature type="region of interest" description="Disordered" evidence="13">
    <location>
        <begin position="341"/>
        <end position="362"/>
    </location>
</feature>
<feature type="region of interest" description="Disordered" evidence="13">
    <location>
        <begin position="998"/>
        <end position="1088"/>
    </location>
</feature>
<feature type="compositionally biased region" description="Basic and acidic residues" evidence="13">
    <location>
        <begin position="192"/>
        <end position="208"/>
    </location>
</feature>
<dbReference type="CDD" id="cd19186">
    <property type="entry name" value="SET_Suv4-20"/>
    <property type="match status" value="1"/>
</dbReference>
<dbReference type="EMBL" id="JH818748">
    <property type="protein sequence ID" value="EKC39912.1"/>
    <property type="molecule type" value="Genomic_DNA"/>
</dbReference>
<dbReference type="InterPro" id="IPR025790">
    <property type="entry name" value="Suv4-20_animal"/>
</dbReference>
<feature type="region of interest" description="Disordered" evidence="13">
    <location>
        <begin position="876"/>
        <end position="913"/>
    </location>
</feature>
<feature type="compositionally biased region" description="Basic and acidic residues" evidence="13">
    <location>
        <begin position="139"/>
        <end position="158"/>
    </location>
</feature>
<dbReference type="PROSITE" id="PS51570">
    <property type="entry name" value="SAM_MT43_SUVAR420_2"/>
    <property type="match status" value="1"/>
</dbReference>
<dbReference type="InterPro" id="IPR046341">
    <property type="entry name" value="SET_dom_sf"/>
</dbReference>
<dbReference type="PANTHER" id="PTHR12977:SF4">
    <property type="entry name" value="HISTONE-LYSINE N-METHYLTRANSFERASE KMT5B"/>
    <property type="match status" value="1"/>
</dbReference>
<organism evidence="15">
    <name type="scientific">Magallana gigas</name>
    <name type="common">Pacific oyster</name>
    <name type="synonym">Crassostrea gigas</name>
    <dbReference type="NCBI Taxonomy" id="29159"/>
    <lineage>
        <taxon>Eukaryota</taxon>
        <taxon>Metazoa</taxon>
        <taxon>Spiralia</taxon>
        <taxon>Lophotrochozoa</taxon>
        <taxon>Mollusca</taxon>
        <taxon>Bivalvia</taxon>
        <taxon>Autobranchia</taxon>
        <taxon>Pteriomorphia</taxon>
        <taxon>Ostreida</taxon>
        <taxon>Ostreoidea</taxon>
        <taxon>Ostreidae</taxon>
        <taxon>Magallana</taxon>
    </lineage>
</organism>
<name>K1QSR8_MAGGI</name>
<evidence type="ECO:0000256" key="3">
    <source>
        <dbReference type="ARBA" id="ARBA00012188"/>
    </source>
</evidence>
<keyword evidence="4" id="KW-0158">Chromosome</keyword>
<evidence type="ECO:0000256" key="2">
    <source>
        <dbReference type="ARBA" id="ARBA00004286"/>
    </source>
</evidence>
<protein>
    <recommendedName>
        <fullName evidence="3">[histone H4]-N-methyl-L-lysine(20) N-methyltransferase</fullName>
        <ecNumber evidence="3">2.1.1.362</ecNumber>
    </recommendedName>
</protein>
<dbReference type="FunFam" id="2.170.270.10:FF:000006">
    <property type="entry name" value="Histone-lysine N-methyltransferase"/>
    <property type="match status" value="1"/>
</dbReference>
<evidence type="ECO:0000256" key="9">
    <source>
        <dbReference type="ARBA" id="ARBA00022853"/>
    </source>
</evidence>
<feature type="compositionally biased region" description="Polar residues" evidence="13">
    <location>
        <begin position="394"/>
        <end position="408"/>
    </location>
</feature>
<keyword evidence="7" id="KW-0808">Transferase</keyword>
<feature type="compositionally biased region" description="Low complexity" evidence="13">
    <location>
        <begin position="1067"/>
        <end position="1082"/>
    </location>
</feature>
<dbReference type="HOGENOM" id="CLU_257195_0_0_1"/>
<dbReference type="GO" id="GO:0005634">
    <property type="term" value="C:nucleus"/>
    <property type="evidence" value="ECO:0007669"/>
    <property type="project" value="UniProtKB-SubCell"/>
</dbReference>
<dbReference type="Gene3D" id="2.170.270.10">
    <property type="entry name" value="SET domain"/>
    <property type="match status" value="1"/>
</dbReference>
<feature type="region of interest" description="Disordered" evidence="13">
    <location>
        <begin position="946"/>
        <end position="982"/>
    </location>
</feature>
<proteinExistence type="predicted"/>
<feature type="region of interest" description="Disordered" evidence="13">
    <location>
        <begin position="394"/>
        <end position="417"/>
    </location>
</feature>
<dbReference type="GO" id="GO:0032259">
    <property type="term" value="P:methylation"/>
    <property type="evidence" value="ECO:0007669"/>
    <property type="project" value="UniProtKB-KW"/>
</dbReference>
<dbReference type="InterPro" id="IPR044426">
    <property type="entry name" value="Suv4-20_SET"/>
</dbReference>
<accession>K1QSR8</accession>
<evidence type="ECO:0000256" key="8">
    <source>
        <dbReference type="ARBA" id="ARBA00022691"/>
    </source>
</evidence>
<evidence type="ECO:0000256" key="12">
    <source>
        <dbReference type="ARBA" id="ARBA00023242"/>
    </source>
</evidence>
<evidence type="ECO:0000313" key="15">
    <source>
        <dbReference type="EMBL" id="EKC39912.1"/>
    </source>
</evidence>
<dbReference type="Pfam" id="PF00856">
    <property type="entry name" value="SET"/>
    <property type="match status" value="1"/>
</dbReference>
<dbReference type="PANTHER" id="PTHR12977">
    <property type="entry name" value="SUPPRESSOR OF VARIEGATION 4-20-RELATED"/>
    <property type="match status" value="1"/>
</dbReference>
<keyword evidence="6" id="KW-0489">Methyltransferase</keyword>
<dbReference type="InterPro" id="IPR041938">
    <property type="entry name" value="Hist-Lys_N-MTase_N"/>
</dbReference>
<gene>
    <name evidence="15" type="ORF">CGI_10007764</name>
</gene>
<feature type="chain" id="PRO_5043994103" description="[histone H4]-N-methyl-L-lysine(20) N-methyltransferase" evidence="14">
    <location>
        <begin position="20"/>
        <end position="1358"/>
    </location>
</feature>
<evidence type="ECO:0000256" key="1">
    <source>
        <dbReference type="ARBA" id="ARBA00004123"/>
    </source>
</evidence>
<dbReference type="InterPro" id="IPR039977">
    <property type="entry name" value="Suv4-20/Set9"/>
</dbReference>
<feature type="region of interest" description="Disordered" evidence="13">
    <location>
        <begin position="134"/>
        <end position="251"/>
    </location>
</feature>
<evidence type="ECO:0000256" key="5">
    <source>
        <dbReference type="ARBA" id="ARBA00022491"/>
    </source>
</evidence>
<keyword evidence="11" id="KW-0804">Transcription</keyword>
<feature type="signal peptide" evidence="14">
    <location>
        <begin position="1"/>
        <end position="19"/>
    </location>
</feature>
<evidence type="ECO:0000256" key="7">
    <source>
        <dbReference type="ARBA" id="ARBA00022679"/>
    </source>
</evidence>
<dbReference type="Gene3D" id="1.10.10.1700">
    <property type="entry name" value="Histone-lysine N-methyltransferase"/>
    <property type="match status" value="1"/>
</dbReference>
<keyword evidence="5" id="KW-0678">Repressor</keyword>
<dbReference type="InParanoid" id="K1QSR8"/>
<dbReference type="SUPFAM" id="SSF82199">
    <property type="entry name" value="SET domain"/>
    <property type="match status" value="1"/>
</dbReference>
<keyword evidence="14" id="KW-0732">Signal</keyword>
<reference evidence="15" key="1">
    <citation type="journal article" date="2012" name="Nature">
        <title>The oyster genome reveals stress adaptation and complexity of shell formation.</title>
        <authorList>
            <person name="Zhang G."/>
            <person name="Fang X."/>
            <person name="Guo X."/>
            <person name="Li L."/>
            <person name="Luo R."/>
            <person name="Xu F."/>
            <person name="Yang P."/>
            <person name="Zhang L."/>
            <person name="Wang X."/>
            <person name="Qi H."/>
            <person name="Xiong Z."/>
            <person name="Que H."/>
            <person name="Xie Y."/>
            <person name="Holland P.W."/>
            <person name="Paps J."/>
            <person name="Zhu Y."/>
            <person name="Wu F."/>
            <person name="Chen Y."/>
            <person name="Wang J."/>
            <person name="Peng C."/>
            <person name="Meng J."/>
            <person name="Yang L."/>
            <person name="Liu J."/>
            <person name="Wen B."/>
            <person name="Zhang N."/>
            <person name="Huang Z."/>
            <person name="Zhu Q."/>
            <person name="Feng Y."/>
            <person name="Mount A."/>
            <person name="Hedgecock D."/>
            <person name="Xu Z."/>
            <person name="Liu Y."/>
            <person name="Domazet-Loso T."/>
            <person name="Du Y."/>
            <person name="Sun X."/>
            <person name="Zhang S."/>
            <person name="Liu B."/>
            <person name="Cheng P."/>
            <person name="Jiang X."/>
            <person name="Li J."/>
            <person name="Fan D."/>
            <person name="Wang W."/>
            <person name="Fu W."/>
            <person name="Wang T."/>
            <person name="Wang B."/>
            <person name="Zhang J."/>
            <person name="Peng Z."/>
            <person name="Li Y."/>
            <person name="Li N."/>
            <person name="Wang J."/>
            <person name="Chen M."/>
            <person name="He Y."/>
            <person name="Tan F."/>
            <person name="Song X."/>
            <person name="Zheng Q."/>
            <person name="Huang R."/>
            <person name="Yang H."/>
            <person name="Du X."/>
            <person name="Chen L."/>
            <person name="Yang M."/>
            <person name="Gaffney P.M."/>
            <person name="Wang S."/>
            <person name="Luo L."/>
            <person name="She Z."/>
            <person name="Ming Y."/>
            <person name="Huang W."/>
            <person name="Zhang S."/>
            <person name="Huang B."/>
            <person name="Zhang Y."/>
            <person name="Qu T."/>
            <person name="Ni P."/>
            <person name="Miao G."/>
            <person name="Wang J."/>
            <person name="Wang Q."/>
            <person name="Steinberg C.E."/>
            <person name="Wang H."/>
            <person name="Li N."/>
            <person name="Qian L."/>
            <person name="Zhang G."/>
            <person name="Li Y."/>
            <person name="Yang H."/>
            <person name="Liu X."/>
            <person name="Wang J."/>
            <person name="Yin Y."/>
            <person name="Wang J."/>
        </authorList>
    </citation>
    <scope>NUCLEOTIDE SEQUENCE [LARGE SCALE GENOMIC DNA]</scope>
    <source>
        <strain evidence="15">05x7-T-G4-1.051#20</strain>
    </source>
</reference>
<keyword evidence="10" id="KW-0805">Transcription regulation</keyword>
<dbReference type="PROSITE" id="PS50280">
    <property type="entry name" value="SET"/>
    <property type="match status" value="1"/>
</dbReference>
<evidence type="ECO:0000256" key="10">
    <source>
        <dbReference type="ARBA" id="ARBA00023015"/>
    </source>
</evidence>
<dbReference type="GO" id="GO:0140941">
    <property type="term" value="F:histone H4K20me methyltransferase activity"/>
    <property type="evidence" value="ECO:0007669"/>
    <property type="project" value="UniProtKB-EC"/>
</dbReference>
<dbReference type="FunFam" id="1.10.10.1700:FF:000001">
    <property type="entry name" value="Histone-lysine N-methyltransferase"/>
    <property type="match status" value="1"/>
</dbReference>
<feature type="compositionally biased region" description="Low complexity" evidence="13">
    <location>
        <begin position="209"/>
        <end position="220"/>
    </location>
</feature>
<feature type="compositionally biased region" description="Basic and acidic residues" evidence="13">
    <location>
        <begin position="877"/>
        <end position="887"/>
    </location>
</feature>
<feature type="compositionally biased region" description="Polar residues" evidence="13">
    <location>
        <begin position="1037"/>
        <end position="1057"/>
    </location>
</feature>
<keyword evidence="9" id="KW-0156">Chromatin regulator</keyword>
<evidence type="ECO:0000256" key="11">
    <source>
        <dbReference type="ARBA" id="ARBA00023163"/>
    </source>
</evidence>
<evidence type="ECO:0000256" key="6">
    <source>
        <dbReference type="ARBA" id="ARBA00022603"/>
    </source>
</evidence>
<feature type="compositionally biased region" description="Basic residues" evidence="13">
    <location>
        <begin position="349"/>
        <end position="362"/>
    </location>
</feature>
<keyword evidence="12" id="KW-0539">Nucleus</keyword>
<comment type="subcellular location">
    <subcellularLocation>
        <location evidence="2">Chromosome</location>
    </subcellularLocation>
    <subcellularLocation>
        <location evidence="1">Nucleus</location>
    </subcellularLocation>
</comment>
<evidence type="ECO:0000256" key="13">
    <source>
        <dbReference type="SAM" id="MobiDB-lite"/>
    </source>
</evidence>
<feature type="compositionally biased region" description="Basic and acidic residues" evidence="13">
    <location>
        <begin position="172"/>
        <end position="185"/>
    </location>
</feature>
<sequence>MEELLVSLIVCVLVQGTSGRALQHAEHTEEFHSAYAVFGLMGAALVILAVILCVDVPQDNDVHYTNSVALNTVKKEEKVKKEKKKKKVHKKIHRTKSTGSIISSIISSWASTSDSDSDHEKEDSEAGAFTVEVESVNLSEKDTENQTKNVEVEIKKEDEAEVGSVKSNGSVCEHDEEKTEKRDGCTNDELGEELHKDETNEKTDEKESSSSSSSSSSSDSESSKSHESEPEEQEEPEHDVPDPGPEEPEPCPVLTIIVQDGRLLPNAFGLSSSGNKTDKEVTVSLKHCSYCGNIFTPETCRIKTCLQCSKTSKFPAQTRELQTKRVQSLKPVVLKTEETESTEIEEKKLTKKQKKRLKKKQLNNRIPQDCMDYSESHTVEVSPVIKNKVQNKTAVPSAQNKNSSNLNKVNPAKPGNLAKKLAGKNRHQQLSKMLAQDKKDNKPASLSINDLQRIRVWDWSSVEFAVLWSLLIGSIIENQFRFNILQQKEQLNMQVDVLHYFAEVENQREDNHQYTEKSAQVLEKNGNSFDFHVTMVIEGAGRPTTGMTSRELCDNDDLASSVTIDPYLGFTTHKMNIRHRPVKQKVQDEVKQFMACFVKDNVYDTALDEIFRIEPVQAFIQNKSRAQQAVLKEHMCRYLRMYDRRAGFKLFPCHRYSMEGRVGAKICATKHWYKNDKIPMLVGCIAELSKEEEEKVLKTGVNDFSVMYSCRKNCAQLWLGPASFINHDCRANCRFVSTGRDTACVKVLRDIDPGEEITCFYGEDFFGENNCLCECETCERRKTGAFKVEESPSVDSEEKGYRLRDTDDRLTRLKVDTEKTRPVAEMLGAAPYGNENWNIRDDNLKKQSHLLKKSELKKRGITRYDAEILLSQGLKLPDPKELGDKPHHSLRSQSSTGEGPSAKRKRLYNKRGKNGRFQLKKGTCVKVSEQDTGALEAKIKSPNKRMSFSFEDSRECSVERTASPRKQESVNSVSSSSIPRSSPRLRRICQNMPNSEIACSDITNTEPPPSIKTEHVGTIRQSPRIRSVKSERDDSCPNLSPQGQDCDISDNSLSQPPHLSELHVTTVPSLTSSPRLRRTSVTGSDTCHSPQYYSDASGSIKTENVDCSQDSEILGQKCEVDGRNIFESLFAGLKSSSSASVQSSPRTRNLSCLNGVRQSPRLQERCTLSRSNSLGDSAKSTAVKCLDKHFLNDCQKDDCEIDVVGIDQDTEFNFSEPISGFEKLMWGSILKPRSKVSSSQEKCQQWAEPNNNCHMYRSLSDQCLTKKQQREHHKKRKLSYSVTSSFEDSDETSPVKKVPKLIIRKNKGQEEDILLLEIESKVKRNGNDLFNNVSPVKPYPKKLRLKLGNDLTEINLPQ</sequence>
<evidence type="ECO:0000256" key="4">
    <source>
        <dbReference type="ARBA" id="ARBA00022454"/>
    </source>
</evidence>
<dbReference type="GO" id="GO:0005694">
    <property type="term" value="C:chromosome"/>
    <property type="evidence" value="ECO:0007669"/>
    <property type="project" value="UniProtKB-SubCell"/>
</dbReference>
<dbReference type="InterPro" id="IPR001214">
    <property type="entry name" value="SET_dom"/>
</dbReference>
<feature type="compositionally biased region" description="Low complexity" evidence="13">
    <location>
        <begin position="969"/>
        <end position="982"/>
    </location>
</feature>
<dbReference type="EC" id="2.1.1.362" evidence="3"/>